<evidence type="ECO:0000313" key="4">
    <source>
        <dbReference type="Proteomes" id="UP000188268"/>
    </source>
</evidence>
<gene>
    <name evidence="3" type="ORF">CCACVL1_25000</name>
</gene>
<feature type="domain" description="F-box" evidence="2">
    <location>
        <begin position="447"/>
        <end position="506"/>
    </location>
</feature>
<dbReference type="AlphaFoldDB" id="A0A1R3GMC2"/>
<accession>A0A1R3GMC2</accession>
<dbReference type="PANTHER" id="PTHR31900">
    <property type="entry name" value="F-BOX/RNI SUPERFAMILY PROTEIN-RELATED"/>
    <property type="match status" value="1"/>
</dbReference>
<dbReference type="InterPro" id="IPR036047">
    <property type="entry name" value="F-box-like_dom_sf"/>
</dbReference>
<keyword evidence="1" id="KW-1133">Transmembrane helix</keyword>
<dbReference type="SUPFAM" id="SSF52058">
    <property type="entry name" value="L domain-like"/>
    <property type="match status" value="1"/>
</dbReference>
<dbReference type="Proteomes" id="UP000188268">
    <property type="component" value="Unassembled WGS sequence"/>
</dbReference>
<dbReference type="Gene3D" id="3.80.10.10">
    <property type="entry name" value="Ribonuclease Inhibitor"/>
    <property type="match status" value="1"/>
</dbReference>
<organism evidence="3 4">
    <name type="scientific">Corchorus capsularis</name>
    <name type="common">Jute</name>
    <dbReference type="NCBI Taxonomy" id="210143"/>
    <lineage>
        <taxon>Eukaryota</taxon>
        <taxon>Viridiplantae</taxon>
        <taxon>Streptophyta</taxon>
        <taxon>Embryophyta</taxon>
        <taxon>Tracheophyta</taxon>
        <taxon>Spermatophyta</taxon>
        <taxon>Magnoliopsida</taxon>
        <taxon>eudicotyledons</taxon>
        <taxon>Gunneridae</taxon>
        <taxon>Pentapetalae</taxon>
        <taxon>rosids</taxon>
        <taxon>malvids</taxon>
        <taxon>Malvales</taxon>
        <taxon>Malvaceae</taxon>
        <taxon>Grewioideae</taxon>
        <taxon>Apeibeae</taxon>
        <taxon>Corchorus</taxon>
    </lineage>
</organism>
<dbReference type="PROSITE" id="PS50181">
    <property type="entry name" value="FBOX"/>
    <property type="match status" value="1"/>
</dbReference>
<feature type="transmembrane region" description="Helical" evidence="1">
    <location>
        <begin position="132"/>
        <end position="155"/>
    </location>
</feature>
<evidence type="ECO:0000256" key="1">
    <source>
        <dbReference type="SAM" id="Phobius"/>
    </source>
</evidence>
<dbReference type="NCBIfam" id="TIGR01589">
    <property type="entry name" value="A_thal_3526"/>
    <property type="match status" value="1"/>
</dbReference>
<dbReference type="EMBL" id="AWWV01014010">
    <property type="protein sequence ID" value="OMO59206.1"/>
    <property type="molecule type" value="Genomic_DNA"/>
</dbReference>
<keyword evidence="4" id="KW-1185">Reference proteome</keyword>
<protein>
    <recommendedName>
        <fullName evidence="2">F-box domain-containing protein</fullName>
    </recommendedName>
</protein>
<dbReference type="InterPro" id="IPR001810">
    <property type="entry name" value="F-box_dom"/>
</dbReference>
<reference evidence="3 4" key="1">
    <citation type="submission" date="2013-09" db="EMBL/GenBank/DDBJ databases">
        <title>Corchorus capsularis genome sequencing.</title>
        <authorList>
            <person name="Alam M."/>
            <person name="Haque M.S."/>
            <person name="Islam M.S."/>
            <person name="Emdad E.M."/>
            <person name="Islam M.M."/>
            <person name="Ahmed B."/>
            <person name="Halim A."/>
            <person name="Hossen Q.M.M."/>
            <person name="Hossain M.Z."/>
            <person name="Ahmed R."/>
            <person name="Khan M.M."/>
            <person name="Islam R."/>
            <person name="Rashid M.M."/>
            <person name="Khan S.A."/>
            <person name="Rahman M.S."/>
            <person name="Alam M."/>
        </authorList>
    </citation>
    <scope>NUCLEOTIDE SEQUENCE [LARGE SCALE GENOMIC DNA]</scope>
    <source>
        <strain evidence="4">cv. CVL-1</strain>
        <tissue evidence="3">Whole seedling</tissue>
    </source>
</reference>
<dbReference type="PANTHER" id="PTHR31900:SF32">
    <property type="entry name" value="F-BOX_RNI_FBD-LIKE DOMAIN PROTEIN"/>
    <property type="match status" value="1"/>
</dbReference>
<keyword evidence="1" id="KW-0472">Membrane</keyword>
<evidence type="ECO:0000313" key="3">
    <source>
        <dbReference type="EMBL" id="OMO59206.1"/>
    </source>
</evidence>
<dbReference type="CDD" id="cd22160">
    <property type="entry name" value="F-box_AtFBL13-like"/>
    <property type="match status" value="1"/>
</dbReference>
<dbReference type="OrthoDB" id="650312at2759"/>
<dbReference type="InterPro" id="IPR006476">
    <property type="entry name" value="CHP01589_pln"/>
</dbReference>
<feature type="transmembrane region" description="Helical" evidence="1">
    <location>
        <begin position="196"/>
        <end position="218"/>
    </location>
</feature>
<dbReference type="Pfam" id="PF00646">
    <property type="entry name" value="F-box"/>
    <property type="match status" value="1"/>
</dbReference>
<dbReference type="Gene3D" id="1.20.1280.50">
    <property type="match status" value="1"/>
</dbReference>
<dbReference type="InterPro" id="IPR055411">
    <property type="entry name" value="LRR_FXL15/At3g58940/PEG3-like"/>
</dbReference>
<keyword evidence="1" id="KW-0812">Transmembrane</keyword>
<comment type="caution">
    <text evidence="3">The sequence shown here is derived from an EMBL/GenBank/DDBJ whole genome shotgun (WGS) entry which is preliminary data.</text>
</comment>
<feature type="transmembrane region" description="Helical" evidence="1">
    <location>
        <begin position="224"/>
        <end position="248"/>
    </location>
</feature>
<proteinExistence type="predicted"/>
<evidence type="ECO:0000259" key="2">
    <source>
        <dbReference type="PROSITE" id="PS50181"/>
    </source>
</evidence>
<dbReference type="Pfam" id="PF24758">
    <property type="entry name" value="LRR_At5g56370"/>
    <property type="match status" value="1"/>
</dbReference>
<dbReference type="InterPro" id="IPR053781">
    <property type="entry name" value="F-box_AtFBL13-like"/>
</dbReference>
<dbReference type="InterPro" id="IPR032675">
    <property type="entry name" value="LRR_dom_sf"/>
</dbReference>
<name>A0A1R3GMC2_COCAP</name>
<feature type="transmembrane region" description="Helical" evidence="1">
    <location>
        <begin position="310"/>
        <end position="338"/>
    </location>
</feature>
<dbReference type="InterPro" id="IPR050232">
    <property type="entry name" value="FBL13/AtMIF1-like"/>
</dbReference>
<dbReference type="SUPFAM" id="SSF81383">
    <property type="entry name" value="F-box domain"/>
    <property type="match status" value="1"/>
</dbReference>
<dbReference type="Pfam" id="PF09713">
    <property type="entry name" value="A_thal_3526"/>
    <property type="match status" value="1"/>
</dbReference>
<dbReference type="SMART" id="SM00256">
    <property type="entry name" value="FBOX"/>
    <property type="match status" value="1"/>
</dbReference>
<dbReference type="Gramene" id="OMO59206">
    <property type="protein sequence ID" value="OMO59206"/>
    <property type="gene ID" value="CCACVL1_25000"/>
</dbReference>
<sequence>MIERCLVFQMSRDDCVRALAKHAKIEPIVTLTVWKELLKENKGFFQAYFQAISQPSHFSWDICIVVQAHYMNYCISEMVIKSHNNFMLSFFKTWISSEMHCHLQFGLSCFEPTSEGWMQLLVNADTTTLSYWLNWSVLLCSVIVLAPVVIALLIIWKYEGLKKLKCSGGDSQEDLGCDVLYDDDVWRPCLEEIHPIWLLGYRLVAFCLALATLVVKVASNGGRIYYYYTQWTFTLVTIYFGFGTLLSIYGCYRHQKISCCGCSNVQHVRIDTEEGYYTPLTNRKDTNVQRKALDPQENCNVSRAAGFISYLFQVIFQMNAGAVMLTDFIYWSIIFPFLTIRDYSLNFMTVNMHTLNVVLLLGDTALNSLVQFSGIHASTMLRHVCVDHKSQALHVVKVVPGVLPVFKIKNGFGVKSRPRIEINLFPLYCFVEGNRRRIMSKFQNPEQDRISELPDEILLQILLHLPTKDIIATCALSSRWKFLWKSLHLLILDFDFEVDSKAWRRPKWNPSVVVDWDTLQRQVEQIPDCARIRKFLLKCVDSRRPSAVTKKRTELNSLLSKLVRHKVEEVDLYIHPEWRRFRFLPWPDSLCTSDSLTTLKLDMSLELKLHLPASLGFPRLKTLHLNHVIFHQEGDPERLFSACPILEELLFRRCALISNHPPPNDELSISIPSLRRLIFEHDIFISLRINCSNLQSLEFCCFKFQLLECNLPSLAEAGPDFNTWDYSHHRLELFKRICHVKSLRLSTRTIQAFSFAKNFNVHSLPTFYNMTHLEVSDTTVPNKASLMHILPKSPNLRCLHFPEGLIFECFHKDDNLTMEEVVSFYFNRSLKSSTISKFYGNELEVNVRFHIPNFGSTCYRGYVAADVRFVGKILENADVLEKFKMELVKREVYIKDKLSSFSYADCDLFL</sequence>